<evidence type="ECO:0008006" key="5">
    <source>
        <dbReference type="Google" id="ProtNLM"/>
    </source>
</evidence>
<organism evidence="3 4">
    <name type="scientific">Adineta steineri</name>
    <dbReference type="NCBI Taxonomy" id="433720"/>
    <lineage>
        <taxon>Eukaryota</taxon>
        <taxon>Metazoa</taxon>
        <taxon>Spiralia</taxon>
        <taxon>Gnathifera</taxon>
        <taxon>Rotifera</taxon>
        <taxon>Eurotatoria</taxon>
        <taxon>Bdelloidea</taxon>
        <taxon>Adinetida</taxon>
        <taxon>Adinetidae</taxon>
        <taxon>Adineta</taxon>
    </lineage>
</organism>
<proteinExistence type="predicted"/>
<evidence type="ECO:0000256" key="1">
    <source>
        <dbReference type="SAM" id="MobiDB-lite"/>
    </source>
</evidence>
<protein>
    <recommendedName>
        <fullName evidence="5">SGNH hydrolase-type esterase domain-containing protein</fullName>
    </recommendedName>
</protein>
<dbReference type="EMBL" id="CAJOBB010002370">
    <property type="protein sequence ID" value="CAF3962859.1"/>
    <property type="molecule type" value="Genomic_DNA"/>
</dbReference>
<reference evidence="3" key="1">
    <citation type="submission" date="2021-02" db="EMBL/GenBank/DDBJ databases">
        <authorList>
            <person name="Nowell W R."/>
        </authorList>
    </citation>
    <scope>NUCLEOTIDE SEQUENCE</scope>
</reference>
<dbReference type="Proteomes" id="UP000663860">
    <property type="component" value="Unassembled WGS sequence"/>
</dbReference>
<evidence type="ECO:0000313" key="2">
    <source>
        <dbReference type="EMBL" id="CAF1444256.1"/>
    </source>
</evidence>
<comment type="caution">
    <text evidence="3">The sequence shown here is derived from an EMBL/GenBank/DDBJ whole genome shotgun (WGS) entry which is preliminary data.</text>
</comment>
<dbReference type="AlphaFoldDB" id="A0A819LDH3"/>
<evidence type="ECO:0000313" key="4">
    <source>
        <dbReference type="Proteomes" id="UP000663868"/>
    </source>
</evidence>
<dbReference type="EMBL" id="CAJNOE010001698">
    <property type="protein sequence ID" value="CAF1444256.1"/>
    <property type="molecule type" value="Genomic_DNA"/>
</dbReference>
<sequence>MNNQQSPSMNFFVLADSHAKRIPKFISTSSYSLVTRSISDLSWINDTKPELSIYALLSSSDIRSSLSQADAVLFFVGTNSVRFFSAREIIHQVQQIIFSVQQNYPHLNQPGKISIALTFPCFNPLRGKLSEDLMYNINVYNHQLQLLSSTMKFNILDFHITNYHLDGDKMHIQPRFLGYIINSITNHFDQVIETVSPPTLPTPPTPPASAVPDNKKAPQSSNRSSEALQLRNKKRHKKRKEKQQQHQIKRKIHYQWINDEIKQYLDSLNIKYAYIPPVYGNILRIQFNNKIDQDFADEHLGFDIFNENHYKEFVNKHH</sequence>
<feature type="compositionally biased region" description="Basic residues" evidence="1">
    <location>
        <begin position="231"/>
        <end position="249"/>
    </location>
</feature>
<dbReference type="Proteomes" id="UP000663868">
    <property type="component" value="Unassembled WGS sequence"/>
</dbReference>
<feature type="region of interest" description="Disordered" evidence="1">
    <location>
        <begin position="195"/>
        <end position="249"/>
    </location>
</feature>
<feature type="compositionally biased region" description="Polar residues" evidence="1">
    <location>
        <begin position="217"/>
        <end position="227"/>
    </location>
</feature>
<feature type="compositionally biased region" description="Pro residues" evidence="1">
    <location>
        <begin position="198"/>
        <end position="209"/>
    </location>
</feature>
<accession>A0A819LDH3</accession>
<name>A0A819LDH3_9BILA</name>
<evidence type="ECO:0000313" key="3">
    <source>
        <dbReference type="EMBL" id="CAF3962859.1"/>
    </source>
</evidence>
<gene>
    <name evidence="2" type="ORF">IZO911_LOCUS41985</name>
    <name evidence="3" type="ORF">KXQ929_LOCUS26302</name>
</gene>